<dbReference type="PANTHER" id="PTHR31623">
    <property type="entry name" value="F21J9.9"/>
    <property type="match status" value="1"/>
</dbReference>
<comment type="similarity">
    <text evidence="1">Belongs to the plant acyltransferase family.</text>
</comment>
<dbReference type="InterPro" id="IPR023213">
    <property type="entry name" value="CAT-like_dom_sf"/>
</dbReference>
<comment type="caution">
    <text evidence="4">The sequence shown here is derived from an EMBL/GenBank/DDBJ whole genome shotgun (WGS) entry which is preliminary data.</text>
</comment>
<reference evidence="4" key="1">
    <citation type="submission" date="2020-06" db="EMBL/GenBank/DDBJ databases">
        <authorList>
            <person name="Li T."/>
            <person name="Hu X."/>
            <person name="Zhang T."/>
            <person name="Song X."/>
            <person name="Zhang H."/>
            <person name="Dai N."/>
            <person name="Sheng W."/>
            <person name="Hou X."/>
            <person name="Wei L."/>
        </authorList>
    </citation>
    <scope>NUCLEOTIDE SEQUENCE</scope>
    <source>
        <strain evidence="4">KEN1</strain>
        <tissue evidence="4">Leaf</tissue>
    </source>
</reference>
<evidence type="ECO:0000256" key="3">
    <source>
        <dbReference type="ARBA" id="ARBA00023315"/>
    </source>
</evidence>
<protein>
    <submittedName>
        <fullName evidence="4">Uncharacterized protein</fullName>
    </submittedName>
</protein>
<evidence type="ECO:0000256" key="2">
    <source>
        <dbReference type="ARBA" id="ARBA00022679"/>
    </source>
</evidence>
<evidence type="ECO:0000313" key="4">
    <source>
        <dbReference type="EMBL" id="KAL0452026.1"/>
    </source>
</evidence>
<sequence>MWWSGNYDLASYFPSENKPSLPFGKLSTGRNMGILSRKFAFDKNAIHNLRERVNPEWKNERQPSRVLVVSAVLTHAILCVDRVKHGKSRASIIRQAINARERTIPPVSKYACATWVCSSFLDSKPDEKLWPKAQFGYNGFKDA</sequence>
<dbReference type="Gene3D" id="3.30.559.10">
    <property type="entry name" value="Chloramphenicol acetyltransferase-like domain"/>
    <property type="match status" value="1"/>
</dbReference>
<keyword evidence="2" id="KW-0808">Transferase</keyword>
<evidence type="ECO:0000256" key="1">
    <source>
        <dbReference type="ARBA" id="ARBA00009861"/>
    </source>
</evidence>
<organism evidence="4">
    <name type="scientific">Sesamum latifolium</name>
    <dbReference type="NCBI Taxonomy" id="2727402"/>
    <lineage>
        <taxon>Eukaryota</taxon>
        <taxon>Viridiplantae</taxon>
        <taxon>Streptophyta</taxon>
        <taxon>Embryophyta</taxon>
        <taxon>Tracheophyta</taxon>
        <taxon>Spermatophyta</taxon>
        <taxon>Magnoliopsida</taxon>
        <taxon>eudicotyledons</taxon>
        <taxon>Gunneridae</taxon>
        <taxon>Pentapetalae</taxon>
        <taxon>asterids</taxon>
        <taxon>lamiids</taxon>
        <taxon>Lamiales</taxon>
        <taxon>Pedaliaceae</taxon>
        <taxon>Sesamum</taxon>
    </lineage>
</organism>
<dbReference type="GO" id="GO:0016746">
    <property type="term" value="F:acyltransferase activity"/>
    <property type="evidence" value="ECO:0007669"/>
    <property type="project" value="UniProtKB-KW"/>
</dbReference>
<accession>A0AAW2XGK5</accession>
<dbReference type="EMBL" id="JACGWN010000004">
    <property type="protein sequence ID" value="KAL0452026.1"/>
    <property type="molecule type" value="Genomic_DNA"/>
</dbReference>
<dbReference type="PANTHER" id="PTHR31623:SF124">
    <property type="entry name" value="VINORINE SYNTHASE-RELATED"/>
    <property type="match status" value="1"/>
</dbReference>
<proteinExistence type="inferred from homology"/>
<dbReference type="AlphaFoldDB" id="A0AAW2XGK5"/>
<keyword evidence="3" id="KW-0012">Acyltransferase</keyword>
<gene>
    <name evidence="4" type="ORF">Slati_1180700</name>
</gene>
<name>A0AAW2XGK5_9LAMI</name>
<reference evidence="4" key="2">
    <citation type="journal article" date="2024" name="Plant">
        <title>Genomic evolution and insights into agronomic trait innovations of Sesamum species.</title>
        <authorList>
            <person name="Miao H."/>
            <person name="Wang L."/>
            <person name="Qu L."/>
            <person name="Liu H."/>
            <person name="Sun Y."/>
            <person name="Le M."/>
            <person name="Wang Q."/>
            <person name="Wei S."/>
            <person name="Zheng Y."/>
            <person name="Lin W."/>
            <person name="Duan Y."/>
            <person name="Cao H."/>
            <person name="Xiong S."/>
            <person name="Wang X."/>
            <person name="Wei L."/>
            <person name="Li C."/>
            <person name="Ma Q."/>
            <person name="Ju M."/>
            <person name="Zhao R."/>
            <person name="Li G."/>
            <person name="Mu C."/>
            <person name="Tian Q."/>
            <person name="Mei H."/>
            <person name="Zhang T."/>
            <person name="Gao T."/>
            <person name="Zhang H."/>
        </authorList>
    </citation>
    <scope>NUCLEOTIDE SEQUENCE</scope>
    <source>
        <strain evidence="4">KEN1</strain>
    </source>
</reference>